<feature type="region of interest" description="Disordered" evidence="1">
    <location>
        <begin position="54"/>
        <end position="111"/>
    </location>
</feature>
<gene>
    <name evidence="3" type="ORF">Tci_895598</name>
</gene>
<sequence length="111" mass="12895">SVKEAETEEWRGWEVNERLKHALVKGITTHIVEDTELSRQSFARPIEVIEASELQPAVDDRRRDHVQGAHGREDRAQIQQRRSDLRDRRLARRGRGDPAAVQGTESRLHRE</sequence>
<proteinExistence type="predicted"/>
<dbReference type="AlphaFoldDB" id="A0A699UR91"/>
<evidence type="ECO:0000313" key="3">
    <source>
        <dbReference type="EMBL" id="GFD23629.1"/>
    </source>
</evidence>
<name>A0A699UR91_TANCI</name>
<dbReference type="InterPro" id="IPR036594">
    <property type="entry name" value="Meth_synthase_dom"/>
</dbReference>
<protein>
    <recommendedName>
        <fullName evidence="2">B12-binding N-terminal domain-containing protein</fullName>
    </recommendedName>
</protein>
<feature type="domain" description="B12-binding N-terminal" evidence="2">
    <location>
        <begin position="6"/>
        <end position="50"/>
    </location>
</feature>
<evidence type="ECO:0000256" key="1">
    <source>
        <dbReference type="SAM" id="MobiDB-lite"/>
    </source>
</evidence>
<reference evidence="3" key="1">
    <citation type="journal article" date="2019" name="Sci. Rep.">
        <title>Draft genome of Tanacetum cinerariifolium, the natural source of mosquito coil.</title>
        <authorList>
            <person name="Yamashiro T."/>
            <person name="Shiraishi A."/>
            <person name="Satake H."/>
            <person name="Nakayama K."/>
        </authorList>
    </citation>
    <scope>NUCLEOTIDE SEQUENCE</scope>
</reference>
<feature type="non-terminal residue" evidence="3">
    <location>
        <position position="1"/>
    </location>
</feature>
<dbReference type="Gene3D" id="1.10.1240.10">
    <property type="entry name" value="Methionine synthase domain"/>
    <property type="match status" value="1"/>
</dbReference>
<organism evidence="3">
    <name type="scientific">Tanacetum cinerariifolium</name>
    <name type="common">Dalmatian daisy</name>
    <name type="synonym">Chrysanthemum cinerariifolium</name>
    <dbReference type="NCBI Taxonomy" id="118510"/>
    <lineage>
        <taxon>Eukaryota</taxon>
        <taxon>Viridiplantae</taxon>
        <taxon>Streptophyta</taxon>
        <taxon>Embryophyta</taxon>
        <taxon>Tracheophyta</taxon>
        <taxon>Spermatophyta</taxon>
        <taxon>Magnoliopsida</taxon>
        <taxon>eudicotyledons</taxon>
        <taxon>Gunneridae</taxon>
        <taxon>Pentapetalae</taxon>
        <taxon>asterids</taxon>
        <taxon>campanulids</taxon>
        <taxon>Asterales</taxon>
        <taxon>Asteraceae</taxon>
        <taxon>Asteroideae</taxon>
        <taxon>Anthemideae</taxon>
        <taxon>Anthemidinae</taxon>
        <taxon>Tanacetum</taxon>
    </lineage>
</organism>
<dbReference type="EMBL" id="BKCJ011346217">
    <property type="protein sequence ID" value="GFD23629.1"/>
    <property type="molecule type" value="Genomic_DNA"/>
</dbReference>
<feature type="non-terminal residue" evidence="3">
    <location>
        <position position="111"/>
    </location>
</feature>
<comment type="caution">
    <text evidence="3">The sequence shown here is derived from an EMBL/GenBank/DDBJ whole genome shotgun (WGS) entry which is preliminary data.</text>
</comment>
<dbReference type="InterPro" id="IPR003759">
    <property type="entry name" value="Cbl-bd_cap"/>
</dbReference>
<feature type="compositionally biased region" description="Basic and acidic residues" evidence="1">
    <location>
        <begin position="58"/>
        <end position="88"/>
    </location>
</feature>
<evidence type="ECO:0000259" key="2">
    <source>
        <dbReference type="PROSITE" id="PS51337"/>
    </source>
</evidence>
<accession>A0A699UR91</accession>
<dbReference type="PROSITE" id="PS51337">
    <property type="entry name" value="B12_BINDING_NTER"/>
    <property type="match status" value="1"/>
</dbReference>
<dbReference type="SUPFAM" id="SSF47644">
    <property type="entry name" value="Methionine synthase domain"/>
    <property type="match status" value="1"/>
</dbReference>